<keyword evidence="2 6" id="KW-0812">Transmembrane</keyword>
<feature type="transmembrane region" description="Helical" evidence="6">
    <location>
        <begin position="185"/>
        <end position="210"/>
    </location>
</feature>
<gene>
    <name evidence="7" type="ORF">GCM10007380_30840</name>
</gene>
<dbReference type="RefSeq" id="WP_088000621.1">
    <property type="nucleotide sequence ID" value="NZ_BMHB01000002.1"/>
</dbReference>
<evidence type="ECO:0000313" key="7">
    <source>
        <dbReference type="EMBL" id="GGI16013.1"/>
    </source>
</evidence>
<dbReference type="InterPro" id="IPR023271">
    <property type="entry name" value="Aquaporin-like"/>
</dbReference>
<keyword evidence="3 6" id="KW-1133">Transmembrane helix</keyword>
<feature type="transmembrane region" description="Helical" evidence="6">
    <location>
        <begin position="104"/>
        <end position="129"/>
    </location>
</feature>
<accession>A0A8J3ALR1</accession>
<dbReference type="EMBL" id="BMHB01000002">
    <property type="protein sequence ID" value="GGI16013.1"/>
    <property type="molecule type" value="Genomic_DNA"/>
</dbReference>
<name>A0A8J3ALR1_9BACI</name>
<proteinExistence type="inferred from homology"/>
<dbReference type="PANTHER" id="PTHR30520">
    <property type="entry name" value="FORMATE TRANSPORTER-RELATED"/>
    <property type="match status" value="1"/>
</dbReference>
<comment type="similarity">
    <text evidence="5">Belongs to the FNT transporter (TC 1.A.16) family.</text>
</comment>
<keyword evidence="8" id="KW-1185">Reference proteome</keyword>
<dbReference type="AlphaFoldDB" id="A0A8J3ALR1"/>
<evidence type="ECO:0000313" key="8">
    <source>
        <dbReference type="Proteomes" id="UP000626244"/>
    </source>
</evidence>
<evidence type="ECO:0000256" key="5">
    <source>
        <dbReference type="ARBA" id="ARBA00049660"/>
    </source>
</evidence>
<protein>
    <submittedName>
        <fullName evidence="7">Transporter</fullName>
    </submittedName>
</protein>
<evidence type="ECO:0000256" key="3">
    <source>
        <dbReference type="ARBA" id="ARBA00022989"/>
    </source>
</evidence>
<feature type="transmembrane region" description="Helical" evidence="6">
    <location>
        <begin position="149"/>
        <end position="173"/>
    </location>
</feature>
<dbReference type="PROSITE" id="PS01006">
    <property type="entry name" value="FORMATE_NITRITE_TP_2"/>
    <property type="match status" value="1"/>
</dbReference>
<feature type="transmembrane region" description="Helical" evidence="6">
    <location>
        <begin position="230"/>
        <end position="252"/>
    </location>
</feature>
<dbReference type="InterPro" id="IPR024002">
    <property type="entry name" value="For/NO2_transpt_CS"/>
</dbReference>
<sequence length="267" mass="30141">MERESIQYCIELALKKKNVLDQNINKYLTRAALASIYISFILIVCLKLAEIFRLQESLFTSVAYPFVFATALVMIIYGGGELFTSNTMYFTISTLAKKTSNIDLIKNWTACYLGNILGCFVFAILYYFTGLSKEFPTDHFLTNVVDHKIHASFIQLFFKGVLCNWLVCLACFLPTRLKDDLAKMVMIFLLVFAFFFSGYEHSVANIAVFTLASIMPHDIAFTFSNVLHNLVPVTLGNIVGGSVGVGVSYYYLNSRNHVNPKKLKQIS</sequence>
<dbReference type="OrthoDB" id="9786493at2"/>
<evidence type="ECO:0000256" key="6">
    <source>
        <dbReference type="SAM" id="Phobius"/>
    </source>
</evidence>
<dbReference type="InterPro" id="IPR000292">
    <property type="entry name" value="For/NO2_transpt"/>
</dbReference>
<evidence type="ECO:0000256" key="4">
    <source>
        <dbReference type="ARBA" id="ARBA00023136"/>
    </source>
</evidence>
<dbReference type="PROSITE" id="PS01005">
    <property type="entry name" value="FORMATE_NITRITE_TP_1"/>
    <property type="match status" value="1"/>
</dbReference>
<dbReference type="PANTHER" id="PTHR30520:SF8">
    <property type="entry name" value="NITRITE TRANSPORTER NIRC"/>
    <property type="match status" value="1"/>
</dbReference>
<evidence type="ECO:0000256" key="2">
    <source>
        <dbReference type="ARBA" id="ARBA00022692"/>
    </source>
</evidence>
<dbReference type="GO" id="GO:0005886">
    <property type="term" value="C:plasma membrane"/>
    <property type="evidence" value="ECO:0007669"/>
    <property type="project" value="TreeGrafter"/>
</dbReference>
<organism evidence="7 8">
    <name type="scientific">Gottfriedia solisilvae</name>
    <dbReference type="NCBI Taxonomy" id="1516104"/>
    <lineage>
        <taxon>Bacteria</taxon>
        <taxon>Bacillati</taxon>
        <taxon>Bacillota</taxon>
        <taxon>Bacilli</taxon>
        <taxon>Bacillales</taxon>
        <taxon>Bacillaceae</taxon>
        <taxon>Gottfriedia</taxon>
    </lineage>
</organism>
<evidence type="ECO:0000256" key="1">
    <source>
        <dbReference type="ARBA" id="ARBA00004141"/>
    </source>
</evidence>
<dbReference type="Gene3D" id="1.20.1080.10">
    <property type="entry name" value="Glycerol uptake facilitator protein"/>
    <property type="match status" value="1"/>
</dbReference>
<keyword evidence="4 6" id="KW-0472">Membrane</keyword>
<comment type="caution">
    <text evidence="7">The sequence shown here is derived from an EMBL/GenBank/DDBJ whole genome shotgun (WGS) entry which is preliminary data.</text>
</comment>
<dbReference type="Pfam" id="PF01226">
    <property type="entry name" value="Form_Nir_trans"/>
    <property type="match status" value="1"/>
</dbReference>
<dbReference type="GO" id="GO:0015499">
    <property type="term" value="F:formate transmembrane transporter activity"/>
    <property type="evidence" value="ECO:0007669"/>
    <property type="project" value="TreeGrafter"/>
</dbReference>
<feature type="transmembrane region" description="Helical" evidence="6">
    <location>
        <begin position="61"/>
        <end position="83"/>
    </location>
</feature>
<feature type="transmembrane region" description="Helical" evidence="6">
    <location>
        <begin position="27"/>
        <end position="49"/>
    </location>
</feature>
<dbReference type="Proteomes" id="UP000626244">
    <property type="component" value="Unassembled WGS sequence"/>
</dbReference>
<comment type="subcellular location">
    <subcellularLocation>
        <location evidence="1">Membrane</location>
        <topology evidence="1">Multi-pass membrane protein</topology>
    </subcellularLocation>
</comment>
<reference evidence="8" key="1">
    <citation type="journal article" date="2019" name="Int. J. Syst. Evol. Microbiol.">
        <title>The Global Catalogue of Microorganisms (GCM) 10K type strain sequencing project: providing services to taxonomists for standard genome sequencing and annotation.</title>
        <authorList>
            <consortium name="The Broad Institute Genomics Platform"/>
            <consortium name="The Broad Institute Genome Sequencing Center for Infectious Disease"/>
            <person name="Wu L."/>
            <person name="Ma J."/>
        </authorList>
    </citation>
    <scope>NUCLEOTIDE SEQUENCE [LARGE SCALE GENOMIC DNA]</scope>
    <source>
        <strain evidence="8">CGMCC 1.14993</strain>
    </source>
</reference>